<evidence type="ECO:0000256" key="8">
    <source>
        <dbReference type="ARBA" id="ARBA00022889"/>
    </source>
</evidence>
<feature type="disulfide bond" evidence="11">
    <location>
        <begin position="187"/>
        <end position="214"/>
    </location>
</feature>
<keyword evidence="2" id="KW-0964">Secreted</keyword>
<evidence type="ECO:0000256" key="5">
    <source>
        <dbReference type="ARBA" id="ARBA00022729"/>
    </source>
</evidence>
<name>A0A9J7HMA3_BRAFL</name>
<keyword evidence="8" id="KW-0130">Cell adhesion</keyword>
<dbReference type="OrthoDB" id="6127264at2759"/>
<keyword evidence="7" id="KW-0106">Calcium</keyword>
<dbReference type="GO" id="GO:0005576">
    <property type="term" value="C:extracellular region"/>
    <property type="evidence" value="ECO:0007669"/>
    <property type="project" value="UniProtKB-SubCell"/>
</dbReference>
<keyword evidence="6" id="KW-0677">Repeat</keyword>
<keyword evidence="15" id="KW-1185">Reference proteome</keyword>
<reference evidence="15" key="1">
    <citation type="journal article" date="2020" name="Nat. Ecol. Evol.">
        <title>Deeply conserved synteny resolves early events in vertebrate evolution.</title>
        <authorList>
            <person name="Simakov O."/>
            <person name="Marletaz F."/>
            <person name="Yue J.X."/>
            <person name="O'Connell B."/>
            <person name="Jenkins J."/>
            <person name="Brandt A."/>
            <person name="Calef R."/>
            <person name="Tung C.H."/>
            <person name="Huang T.K."/>
            <person name="Schmutz J."/>
            <person name="Satoh N."/>
            <person name="Yu J.K."/>
            <person name="Putnam N.H."/>
            <person name="Green R.E."/>
            <person name="Rokhsar D.S."/>
        </authorList>
    </citation>
    <scope>NUCLEOTIDE SEQUENCE [LARGE SCALE GENOMIC DNA]</scope>
    <source>
        <strain evidence="15">S238N-H82</strain>
    </source>
</reference>
<dbReference type="PANTHER" id="PTHR19325">
    <property type="entry name" value="COMPLEMENT COMPONENT-RELATED SUSHI DOMAIN-CONTAINING"/>
    <property type="match status" value="1"/>
</dbReference>
<evidence type="ECO:0000256" key="2">
    <source>
        <dbReference type="ARBA" id="ARBA00022525"/>
    </source>
</evidence>
<feature type="disulfide bond" evidence="11">
    <location>
        <begin position="290"/>
        <end position="317"/>
    </location>
</feature>
<dbReference type="RefSeq" id="XP_035660822.1">
    <property type="nucleotide sequence ID" value="XM_035804929.1"/>
</dbReference>
<dbReference type="CDD" id="cd00033">
    <property type="entry name" value="CCP"/>
    <property type="match status" value="2"/>
</dbReference>
<feature type="domain" description="Sushi" evidence="14">
    <location>
        <begin position="263"/>
        <end position="319"/>
    </location>
</feature>
<comment type="caution">
    <text evidence="11">Lacks conserved residue(s) required for the propagation of feature annotation.</text>
</comment>
<comment type="subcellular location">
    <subcellularLocation>
        <location evidence="1">Secreted</location>
    </subcellularLocation>
</comment>
<dbReference type="KEGG" id="bfo:118405431"/>
<dbReference type="InterPro" id="IPR035976">
    <property type="entry name" value="Sushi/SCR/CCP_sf"/>
</dbReference>
<keyword evidence="5" id="KW-0732">Signal</keyword>
<evidence type="ECO:0000256" key="1">
    <source>
        <dbReference type="ARBA" id="ARBA00004613"/>
    </source>
</evidence>
<dbReference type="PROSITE" id="PS50923">
    <property type="entry name" value="SUSHI"/>
    <property type="match status" value="2"/>
</dbReference>
<dbReference type="InterPro" id="IPR050350">
    <property type="entry name" value="Compl-Cell_Adhes-Reg"/>
</dbReference>
<evidence type="ECO:0000256" key="13">
    <source>
        <dbReference type="SAM" id="Phobius"/>
    </source>
</evidence>
<evidence type="ECO:0000256" key="4">
    <source>
        <dbReference type="ARBA" id="ARBA00022659"/>
    </source>
</evidence>
<dbReference type="SMART" id="SM00032">
    <property type="entry name" value="CCP"/>
    <property type="match status" value="2"/>
</dbReference>
<keyword evidence="13" id="KW-1133">Transmembrane helix</keyword>
<evidence type="ECO:0000256" key="9">
    <source>
        <dbReference type="ARBA" id="ARBA00023157"/>
    </source>
</evidence>
<dbReference type="Gene3D" id="2.10.70.10">
    <property type="entry name" value="Complement Module, domain 1"/>
    <property type="match status" value="2"/>
</dbReference>
<keyword evidence="10" id="KW-0325">Glycoprotein</keyword>
<accession>A0A9J7HMA3</accession>
<proteinExistence type="predicted"/>
<keyword evidence="3" id="KW-0245">EGF-like domain</keyword>
<evidence type="ECO:0000256" key="11">
    <source>
        <dbReference type="PROSITE-ProRule" id="PRU00302"/>
    </source>
</evidence>
<dbReference type="AlphaFoldDB" id="A0A9J7HMA3"/>
<evidence type="ECO:0000256" key="10">
    <source>
        <dbReference type="ARBA" id="ARBA00023180"/>
    </source>
</evidence>
<dbReference type="SUPFAM" id="SSF57535">
    <property type="entry name" value="Complement control module/SCR domain"/>
    <property type="match status" value="3"/>
</dbReference>
<keyword evidence="13" id="KW-0812">Transmembrane</keyword>
<keyword evidence="13" id="KW-0472">Membrane</keyword>
<dbReference type="GeneID" id="118405431"/>
<protein>
    <submittedName>
        <fullName evidence="16">Sushi, von Willebrand factor type A, EGF and pentraxin domain-containing protein 1-like</fullName>
    </submittedName>
</protein>
<evidence type="ECO:0000313" key="16">
    <source>
        <dbReference type="RefSeq" id="XP_035660822.1"/>
    </source>
</evidence>
<organism evidence="15 16">
    <name type="scientific">Branchiostoma floridae</name>
    <name type="common">Florida lancelet</name>
    <name type="synonym">Amphioxus</name>
    <dbReference type="NCBI Taxonomy" id="7739"/>
    <lineage>
        <taxon>Eukaryota</taxon>
        <taxon>Metazoa</taxon>
        <taxon>Chordata</taxon>
        <taxon>Cephalochordata</taxon>
        <taxon>Leptocardii</taxon>
        <taxon>Amphioxiformes</taxon>
        <taxon>Branchiostomatidae</taxon>
        <taxon>Branchiostoma</taxon>
    </lineage>
</organism>
<evidence type="ECO:0000256" key="6">
    <source>
        <dbReference type="ARBA" id="ARBA00022737"/>
    </source>
</evidence>
<dbReference type="GO" id="GO:0007155">
    <property type="term" value="P:cell adhesion"/>
    <property type="evidence" value="ECO:0007669"/>
    <property type="project" value="UniProtKB-KW"/>
</dbReference>
<dbReference type="PANTHER" id="PTHR19325:SF567">
    <property type="entry name" value="SUSHI, VON WILLEBRAND FACTOR TYPE A, EGF AND PENTRAXIN DOMAIN-CONTAINING PROTEIN 1-LIKE"/>
    <property type="match status" value="1"/>
</dbReference>
<dbReference type="OMA" id="PACKIVQ"/>
<sequence length="326" mass="34529">MERNRGTQRGDTGKMDKPASSSSQDVGKDTNDAANIDGLATRFKMAISSYHLLTIITMAAVALVAAGAVITMAGVVMYLTVTPNRQADINVVQAASHNVVTATLPQMTTTLSWMTTTLPQMTTTLQQVTTTLPQVTTTLPWMTTTLQQVTTTLPWVTTSSQCSKLTPPTNGAVTGSNSYRDVTIFTCNPGYKLVGTSTRTCQSDGTWSGGSPACKIVQCPTLKPSVNVIMEGTKSYRGVTYFSCTRGHSVVGAKSIKCRADAVQCTRLTPPRNGAVSVYNSYGDVATFTCNPGYKLVGTSTRTCQSDGTWSGGSSTCRGSQCTGTR</sequence>
<feature type="region of interest" description="Disordered" evidence="12">
    <location>
        <begin position="1"/>
        <end position="31"/>
    </location>
</feature>
<dbReference type="Pfam" id="PF00084">
    <property type="entry name" value="Sushi"/>
    <property type="match status" value="2"/>
</dbReference>
<evidence type="ECO:0000256" key="7">
    <source>
        <dbReference type="ARBA" id="ARBA00022837"/>
    </source>
</evidence>
<evidence type="ECO:0000256" key="12">
    <source>
        <dbReference type="SAM" id="MobiDB-lite"/>
    </source>
</evidence>
<evidence type="ECO:0000256" key="3">
    <source>
        <dbReference type="ARBA" id="ARBA00022536"/>
    </source>
</evidence>
<reference evidence="16" key="2">
    <citation type="submission" date="2025-08" db="UniProtKB">
        <authorList>
            <consortium name="RefSeq"/>
        </authorList>
    </citation>
    <scope>IDENTIFICATION</scope>
    <source>
        <strain evidence="16">S238N-H82</strain>
        <tissue evidence="16">Testes</tissue>
    </source>
</reference>
<feature type="transmembrane region" description="Helical" evidence="13">
    <location>
        <begin position="52"/>
        <end position="79"/>
    </location>
</feature>
<dbReference type="InterPro" id="IPR000436">
    <property type="entry name" value="Sushi_SCR_CCP_dom"/>
</dbReference>
<feature type="domain" description="Sushi" evidence="14">
    <location>
        <begin position="160"/>
        <end position="216"/>
    </location>
</feature>
<keyword evidence="9 11" id="KW-1015">Disulfide bond</keyword>
<dbReference type="FunFam" id="2.10.70.10:FF:000064">
    <property type="entry name" value="Fibulin 7"/>
    <property type="match status" value="2"/>
</dbReference>
<keyword evidence="4 11" id="KW-0768">Sushi</keyword>
<evidence type="ECO:0000259" key="14">
    <source>
        <dbReference type="PROSITE" id="PS50923"/>
    </source>
</evidence>
<gene>
    <name evidence="16" type="primary">LOC118405431</name>
</gene>
<dbReference type="Proteomes" id="UP000001554">
    <property type="component" value="Chromosome 18"/>
</dbReference>
<evidence type="ECO:0000313" key="15">
    <source>
        <dbReference type="Proteomes" id="UP000001554"/>
    </source>
</evidence>